<gene>
    <name evidence="2" type="ORF">BHL83_07105</name>
    <name evidence="3" type="ORF">CBG15_04185</name>
    <name evidence="4" type="ORF">E5F87_01445</name>
</gene>
<organism evidence="2 5">
    <name type="scientific">Limosilactobacillus reuteri</name>
    <name type="common">Lactobacillus reuteri</name>
    <dbReference type="NCBI Taxonomy" id="1598"/>
    <lineage>
        <taxon>Bacteria</taxon>
        <taxon>Bacillati</taxon>
        <taxon>Bacillota</taxon>
        <taxon>Bacilli</taxon>
        <taxon>Lactobacillales</taxon>
        <taxon>Lactobacillaceae</taxon>
        <taxon>Limosilactobacillus</taxon>
    </lineage>
</organism>
<dbReference type="EMBL" id="SRKR01000002">
    <property type="protein sequence ID" value="TGB12498.1"/>
    <property type="molecule type" value="Genomic_DNA"/>
</dbReference>
<evidence type="ECO:0000313" key="2">
    <source>
        <dbReference type="EMBL" id="OTA84512.1"/>
    </source>
</evidence>
<dbReference type="AlphaFoldDB" id="A0A1Y2ULQ1"/>
<evidence type="ECO:0000256" key="1">
    <source>
        <dbReference type="SAM" id="Coils"/>
    </source>
</evidence>
<keyword evidence="1" id="KW-0175">Coiled coil</keyword>
<reference evidence="3 6" key="3">
    <citation type="submission" date="2017-09" db="EMBL/GenBank/DDBJ databases">
        <title>Tripartite evolution among Lactobacillus johnsonii, Lactobacillus taiwanensis, Lactobacillus reuteri and their rodent host.</title>
        <authorList>
            <person name="Wang T."/>
            <person name="Knowles S."/>
            <person name="Cheng C."/>
        </authorList>
    </citation>
    <scope>NUCLEOTIDE SEQUENCE [LARGE SCALE GENOMIC DNA]</scope>
    <source>
        <strain evidence="3 6">105n</strain>
    </source>
</reference>
<protein>
    <submittedName>
        <fullName evidence="2">Uncharacterized protein</fullName>
    </submittedName>
</protein>
<dbReference type="EMBL" id="NGPX01000015">
    <property type="protein sequence ID" value="OYS94435.1"/>
    <property type="molecule type" value="Genomic_DNA"/>
</dbReference>
<reference evidence="4" key="5">
    <citation type="submission" date="2019-04" db="EMBL/GenBank/DDBJ databases">
        <authorList>
            <person name="Bisanz J.E."/>
            <person name="Chagwedera N.D."/>
            <person name="Chawla A."/>
            <person name="Turnbaugh P.J."/>
        </authorList>
    </citation>
    <scope>NUCLEOTIDE SEQUENCE</scope>
    <source>
        <strain evidence="4">I8-5</strain>
    </source>
</reference>
<name>A0A1Y2ULQ1_LIMRT</name>
<comment type="caution">
    <text evidence="2">The sequence shown here is derived from an EMBL/GenBank/DDBJ whole genome shotgun (WGS) entry which is preliminary data.</text>
</comment>
<sequence>MLDISYSDIRKMLLDARELATGAKDIRLTGKLIDIQGVLYDLLEENKELKDKIKQLENNKALEKRLIKIGRFWKDPERIYLYCPRCYANGKLVACDPIDNTIIGDVYECPNCRFTSSNPYKR</sequence>
<feature type="coiled-coil region" evidence="1">
    <location>
        <begin position="39"/>
        <end position="66"/>
    </location>
</feature>
<dbReference type="Proteomes" id="UP000194219">
    <property type="component" value="Unassembled WGS sequence"/>
</dbReference>
<dbReference type="GeneID" id="77190935"/>
<reference evidence="2 5" key="1">
    <citation type="submission" date="2016-09" db="EMBL/GenBank/DDBJ databases">
        <title>Lactobacillus reuteri KLR3006, genome sequencing and assembly.</title>
        <authorList>
            <person name="Lee J.-Y."/>
            <person name="Kim E.B."/>
            <person name="Choi Y.-J."/>
        </authorList>
    </citation>
    <scope>NUCLEOTIDE SEQUENCE [LARGE SCALE GENOMIC DNA]</scope>
    <source>
        <strain evidence="2 5">KLR3006</strain>
    </source>
</reference>
<accession>A0A1Y2ULQ1</accession>
<evidence type="ECO:0000313" key="5">
    <source>
        <dbReference type="Proteomes" id="UP000194219"/>
    </source>
</evidence>
<dbReference type="Proteomes" id="UP000216681">
    <property type="component" value="Unassembled WGS sequence"/>
</dbReference>
<dbReference type="EMBL" id="MIMV01000199">
    <property type="protein sequence ID" value="OTA84512.1"/>
    <property type="molecule type" value="Genomic_DNA"/>
</dbReference>
<dbReference type="RefSeq" id="WP_086143453.1">
    <property type="nucleotide sequence ID" value="NZ_CP049760.1"/>
</dbReference>
<reference evidence="3 6" key="2">
    <citation type="submission" date="2017-05" db="EMBL/GenBank/DDBJ databases">
        <authorList>
            <person name="Lin X.B."/>
            <person name="Stothard P."/>
            <person name="Tasseva G."/>
            <person name="Walter J."/>
        </authorList>
    </citation>
    <scope>NUCLEOTIDE SEQUENCE [LARGE SCALE GENOMIC DNA]</scope>
    <source>
        <strain evidence="3 6">105n</strain>
    </source>
</reference>
<evidence type="ECO:0000313" key="6">
    <source>
        <dbReference type="Proteomes" id="UP000216681"/>
    </source>
</evidence>
<evidence type="ECO:0000313" key="4">
    <source>
        <dbReference type="EMBL" id="TGB12498.1"/>
    </source>
</evidence>
<proteinExistence type="predicted"/>
<dbReference type="Proteomes" id="UP000297521">
    <property type="component" value="Unassembled WGS sequence"/>
</dbReference>
<reference evidence="4" key="4">
    <citation type="journal article" date="2019" name="Cell Metab.">
        <title>Nutrient sensing in CD11c cells alters the gut microbiome to regulate food intake and body mass.</title>
        <authorList>
            <person name="Chagwedera N.D."/>
            <person name="Ang Q.Y."/>
            <person name="Bisanz J.E."/>
            <person name="Leong Y.A."/>
            <person name="Ganeshan K."/>
            <person name="Cai J."/>
            <person name="Patterson A.D."/>
            <person name="Turnbaugh P.J."/>
            <person name="Chawla A."/>
        </authorList>
    </citation>
    <scope>NUCLEOTIDE SEQUENCE</scope>
    <source>
        <strain evidence="4">I8-5</strain>
    </source>
</reference>
<evidence type="ECO:0000313" key="3">
    <source>
        <dbReference type="EMBL" id="OYS94435.1"/>
    </source>
</evidence>